<dbReference type="RefSeq" id="WP_177110692.1">
    <property type="nucleotide sequence ID" value="NZ_JACASD010000015.1"/>
</dbReference>
<dbReference type="EMBL" id="JACASD010000015">
    <property type="protein sequence ID" value="NWE87909.1"/>
    <property type="molecule type" value="Genomic_DNA"/>
</dbReference>
<gene>
    <name evidence="1" type="ORF">HX893_07170</name>
</gene>
<dbReference type="Proteomes" id="UP000585226">
    <property type="component" value="Unassembled WGS sequence"/>
</dbReference>
<dbReference type="AlphaFoldDB" id="A0A7Y8KGI9"/>
<sequence>MQYHSEEHLERKAEFNRVLIIAAQGAQQLLIITPDKMDTLEDYLKVAFGEKPAKELRSKKLLKVNEGLTVFLEGKKDASGFSKGNVFLPWASMTTVDRAIKDYRATNTFYIPHSGPDSGPGTKDELALYLSNYPSSQPV</sequence>
<evidence type="ECO:0000313" key="1">
    <source>
        <dbReference type="EMBL" id="NWE87909.1"/>
    </source>
</evidence>
<accession>A0A7Y8KGI9</accession>
<evidence type="ECO:0000313" key="2">
    <source>
        <dbReference type="Proteomes" id="UP000585226"/>
    </source>
</evidence>
<protein>
    <submittedName>
        <fullName evidence="1">Uncharacterized protein</fullName>
    </submittedName>
</protein>
<organism evidence="1 2">
    <name type="scientific">Pseudomonas reactans</name>
    <dbReference type="NCBI Taxonomy" id="117680"/>
    <lineage>
        <taxon>Bacteria</taxon>
        <taxon>Pseudomonadati</taxon>
        <taxon>Pseudomonadota</taxon>
        <taxon>Gammaproteobacteria</taxon>
        <taxon>Pseudomonadales</taxon>
        <taxon>Pseudomonadaceae</taxon>
        <taxon>Pseudomonas</taxon>
    </lineage>
</organism>
<proteinExistence type="predicted"/>
<name>A0A7Y8KGI9_9PSED</name>
<comment type="caution">
    <text evidence="1">The sequence shown here is derived from an EMBL/GenBank/DDBJ whole genome shotgun (WGS) entry which is preliminary data.</text>
</comment>
<reference evidence="1 2" key="1">
    <citation type="submission" date="2020-04" db="EMBL/GenBank/DDBJ databases">
        <title>Molecular characterization of pseudomonads from Agaricus bisporus reveal novel blotch 2 pathogens in Western Europe.</title>
        <authorList>
            <person name="Taparia T."/>
            <person name="Krijger M."/>
            <person name="Haynes E."/>
            <person name="Elpinstone J.G."/>
            <person name="Noble R."/>
            <person name="Van Der Wolf J."/>
        </authorList>
    </citation>
    <scope>NUCLEOTIDE SEQUENCE [LARGE SCALE GENOMIC DNA]</scope>
    <source>
        <strain evidence="1 2">P8021</strain>
    </source>
</reference>